<evidence type="ECO:0000313" key="2">
    <source>
        <dbReference type="EMBL" id="CAB4962501.1"/>
    </source>
</evidence>
<dbReference type="AlphaFoldDB" id="A0A6J7L398"/>
<evidence type="ECO:0000256" key="1">
    <source>
        <dbReference type="SAM" id="MobiDB-lite"/>
    </source>
</evidence>
<organism evidence="2">
    <name type="scientific">freshwater metagenome</name>
    <dbReference type="NCBI Taxonomy" id="449393"/>
    <lineage>
        <taxon>unclassified sequences</taxon>
        <taxon>metagenomes</taxon>
        <taxon>ecological metagenomes</taxon>
    </lineage>
</organism>
<protein>
    <submittedName>
        <fullName evidence="2">Unannotated protein</fullName>
    </submittedName>
</protein>
<feature type="region of interest" description="Disordered" evidence="1">
    <location>
        <begin position="43"/>
        <end position="67"/>
    </location>
</feature>
<dbReference type="EMBL" id="CAFBMK010000517">
    <property type="protein sequence ID" value="CAB4962501.1"/>
    <property type="molecule type" value="Genomic_DNA"/>
</dbReference>
<reference evidence="2" key="1">
    <citation type="submission" date="2020-05" db="EMBL/GenBank/DDBJ databases">
        <authorList>
            <person name="Chiriac C."/>
            <person name="Salcher M."/>
            <person name="Ghai R."/>
            <person name="Kavagutti S V."/>
        </authorList>
    </citation>
    <scope>NUCLEOTIDE SEQUENCE</scope>
</reference>
<name>A0A6J7L398_9ZZZZ</name>
<sequence>MFASKMPFSSDTFVLPRTIAPAASSLATSAASFVAFESCRATEPPVVGRPSASMTSERRIGRPSRRRRCPALRAASDALACSIASGFSERTAWIAGPSALTRAIRCR</sequence>
<gene>
    <name evidence="2" type="ORF">UFOPK3564_04161</name>
</gene>
<proteinExistence type="predicted"/>
<accession>A0A6J7L398</accession>